<keyword evidence="6" id="KW-0500">Molybdenum</keyword>
<dbReference type="EC" id="2.10.1.1" evidence="6"/>
<feature type="domain" description="MoaB/Mog" evidence="7">
    <location>
        <begin position="194"/>
        <end position="342"/>
    </location>
</feature>
<dbReference type="Gene3D" id="3.90.105.10">
    <property type="entry name" value="Molybdopterin biosynthesis moea protein, domain 2"/>
    <property type="match status" value="1"/>
</dbReference>
<dbReference type="GO" id="GO:0006777">
    <property type="term" value="P:Mo-molybdopterin cofactor biosynthetic process"/>
    <property type="evidence" value="ECO:0007669"/>
    <property type="project" value="UniProtKB-UniRule"/>
</dbReference>
<dbReference type="Gene3D" id="3.40.980.10">
    <property type="entry name" value="MoaB/Mog-like domain"/>
    <property type="match status" value="1"/>
</dbReference>
<organism evidence="8 9">
    <name type="scientific">Candidatus Sulfuritelmatomonas gaucii</name>
    <dbReference type="NCBI Taxonomy" id="2043161"/>
    <lineage>
        <taxon>Bacteria</taxon>
        <taxon>Pseudomonadati</taxon>
        <taxon>Acidobacteriota</taxon>
        <taxon>Terriglobia</taxon>
        <taxon>Terriglobales</taxon>
        <taxon>Acidobacteriaceae</taxon>
        <taxon>Candidatus Sulfuritelmatomonas</taxon>
    </lineage>
</organism>
<reference evidence="9" key="1">
    <citation type="submission" date="2018-02" db="EMBL/GenBank/DDBJ databases">
        <authorList>
            <person name="Hausmann B."/>
        </authorList>
    </citation>
    <scope>NUCLEOTIDE SEQUENCE [LARGE SCALE GENOMIC DNA]</scope>
    <source>
        <strain evidence="9">Peat soil MAG SbA5</strain>
    </source>
</reference>
<dbReference type="SUPFAM" id="SSF53218">
    <property type="entry name" value="Molybdenum cofactor biosynthesis proteins"/>
    <property type="match status" value="1"/>
</dbReference>
<dbReference type="Gene3D" id="2.40.340.10">
    <property type="entry name" value="MoeA, C-terminal, domain IV"/>
    <property type="match status" value="1"/>
</dbReference>
<comment type="catalytic activity">
    <reaction evidence="5">
        <text>adenylyl-molybdopterin + molybdate = Mo-molybdopterin + AMP + H(+)</text>
        <dbReference type="Rhea" id="RHEA:35047"/>
        <dbReference type="ChEBI" id="CHEBI:15378"/>
        <dbReference type="ChEBI" id="CHEBI:36264"/>
        <dbReference type="ChEBI" id="CHEBI:62727"/>
        <dbReference type="ChEBI" id="CHEBI:71302"/>
        <dbReference type="ChEBI" id="CHEBI:456215"/>
        <dbReference type="EC" id="2.10.1.1"/>
    </reaction>
</comment>
<keyword evidence="6" id="KW-0479">Metal-binding</keyword>
<sequence length="426" mass="44409">MGSVLPTSKVLSFHEAAKLVAARASRLAQCKPSVERVELARASGRVLAEVLSADSDQPPFARSTRDGFACRADEAASRRLRPVAGSTRAGEAPARTLPRGAVWEIMTGAPIPRGADAVIMLEHVEASGTPSARTIRLLPQRAIRNGENIVARGAQARKGDALLPVGTTIGAAQIALAASCGCVELKVFVRPRVAILATGDELVPIKSKPGPGQIRNSSNAMLAAMVAAAGGEPWLLPIARDTAKSLDAALARAATADLLIITGGVSAGKFDLVEPALARAGARFHFTGVRIQPGKPVVFAELGRRAHTVQSRSGTTCCFGLPGNPVSSAVTFLLFGVPVLAAIGGRRELGPRFALARLVEDVKAKPGLTRFLPAACTFSDLVPQVELVPWEGSGDLAAMARANCFLVVPEESDHLHAGDIARILLV</sequence>
<gene>
    <name evidence="8" type="ORF">SBA5_10005</name>
</gene>
<dbReference type="GO" id="GO:0005829">
    <property type="term" value="C:cytosol"/>
    <property type="evidence" value="ECO:0007669"/>
    <property type="project" value="TreeGrafter"/>
</dbReference>
<dbReference type="Pfam" id="PF03453">
    <property type="entry name" value="MoeA_N"/>
    <property type="match status" value="1"/>
</dbReference>
<evidence type="ECO:0000256" key="4">
    <source>
        <dbReference type="ARBA" id="ARBA00023150"/>
    </source>
</evidence>
<dbReference type="UniPathway" id="UPA00344"/>
<dbReference type="SUPFAM" id="SSF63867">
    <property type="entry name" value="MoeA C-terminal domain-like"/>
    <property type="match status" value="1"/>
</dbReference>
<evidence type="ECO:0000256" key="2">
    <source>
        <dbReference type="ARBA" id="ARBA00005046"/>
    </source>
</evidence>
<dbReference type="OrthoDB" id="9804758at2"/>
<comment type="similarity">
    <text evidence="3 6">Belongs to the MoeA family.</text>
</comment>
<evidence type="ECO:0000256" key="1">
    <source>
        <dbReference type="ARBA" id="ARBA00002901"/>
    </source>
</evidence>
<evidence type="ECO:0000259" key="7">
    <source>
        <dbReference type="SMART" id="SM00852"/>
    </source>
</evidence>
<name>A0A2N9L277_9BACT</name>
<dbReference type="PANTHER" id="PTHR10192">
    <property type="entry name" value="MOLYBDOPTERIN BIOSYNTHESIS PROTEIN"/>
    <property type="match status" value="1"/>
</dbReference>
<dbReference type="Pfam" id="PF03454">
    <property type="entry name" value="MoeA_C"/>
    <property type="match status" value="1"/>
</dbReference>
<proteinExistence type="inferred from homology"/>
<dbReference type="InterPro" id="IPR001453">
    <property type="entry name" value="MoaB/Mog_dom"/>
</dbReference>
<dbReference type="PANTHER" id="PTHR10192:SF5">
    <property type="entry name" value="GEPHYRIN"/>
    <property type="match status" value="1"/>
</dbReference>
<evidence type="ECO:0000256" key="6">
    <source>
        <dbReference type="RuleBase" id="RU365090"/>
    </source>
</evidence>
<keyword evidence="6" id="KW-0460">Magnesium</keyword>
<evidence type="ECO:0000313" key="8">
    <source>
        <dbReference type="EMBL" id="SPE17319.1"/>
    </source>
</evidence>
<keyword evidence="6" id="KW-0808">Transferase</keyword>
<keyword evidence="4 6" id="KW-0501">Molybdenum cofactor biosynthesis</keyword>
<dbReference type="InterPro" id="IPR005111">
    <property type="entry name" value="MoeA_C_domain_IV"/>
</dbReference>
<dbReference type="AlphaFoldDB" id="A0A2N9L277"/>
<dbReference type="GO" id="GO:0046872">
    <property type="term" value="F:metal ion binding"/>
    <property type="evidence" value="ECO:0007669"/>
    <property type="project" value="UniProtKB-UniRule"/>
</dbReference>
<dbReference type="NCBIfam" id="NF045515">
    <property type="entry name" value="Glp_gephyrin"/>
    <property type="match status" value="1"/>
</dbReference>
<comment type="cofactor">
    <cofactor evidence="6">
        <name>Mg(2+)</name>
        <dbReference type="ChEBI" id="CHEBI:18420"/>
    </cofactor>
</comment>
<evidence type="ECO:0000313" key="9">
    <source>
        <dbReference type="Proteomes" id="UP000239735"/>
    </source>
</evidence>
<dbReference type="SUPFAM" id="SSF63882">
    <property type="entry name" value="MoeA N-terminal region -like"/>
    <property type="match status" value="1"/>
</dbReference>
<accession>A0A2N9L277</accession>
<dbReference type="SMART" id="SM00852">
    <property type="entry name" value="MoCF_biosynth"/>
    <property type="match status" value="1"/>
</dbReference>
<dbReference type="Gene3D" id="2.170.190.11">
    <property type="entry name" value="Molybdopterin biosynthesis moea protein, domain 3"/>
    <property type="match status" value="1"/>
</dbReference>
<dbReference type="InterPro" id="IPR005110">
    <property type="entry name" value="MoeA_linker/N"/>
</dbReference>
<dbReference type="Proteomes" id="UP000239735">
    <property type="component" value="Unassembled WGS sequence"/>
</dbReference>
<dbReference type="Pfam" id="PF00994">
    <property type="entry name" value="MoCF_biosynth"/>
    <property type="match status" value="1"/>
</dbReference>
<dbReference type="InterPro" id="IPR036425">
    <property type="entry name" value="MoaB/Mog-like_dom_sf"/>
</dbReference>
<dbReference type="GO" id="GO:0061599">
    <property type="term" value="F:molybdopterin molybdotransferase activity"/>
    <property type="evidence" value="ECO:0007669"/>
    <property type="project" value="UniProtKB-UniRule"/>
</dbReference>
<evidence type="ECO:0000256" key="3">
    <source>
        <dbReference type="ARBA" id="ARBA00010763"/>
    </source>
</evidence>
<dbReference type="InterPro" id="IPR036135">
    <property type="entry name" value="MoeA_linker/N_sf"/>
</dbReference>
<comment type="function">
    <text evidence="1 6">Catalyzes the insertion of molybdate into adenylated molybdopterin with the concomitant release of AMP.</text>
</comment>
<evidence type="ECO:0000256" key="5">
    <source>
        <dbReference type="ARBA" id="ARBA00047317"/>
    </source>
</evidence>
<dbReference type="EMBL" id="OKRB01000001">
    <property type="protein sequence ID" value="SPE17319.1"/>
    <property type="molecule type" value="Genomic_DNA"/>
</dbReference>
<comment type="pathway">
    <text evidence="2 6">Cofactor biosynthesis; molybdopterin biosynthesis.</text>
</comment>
<protein>
    <recommendedName>
        <fullName evidence="6">Molybdopterin molybdenumtransferase</fullName>
        <ecNumber evidence="6">2.10.1.1</ecNumber>
    </recommendedName>
</protein>
<dbReference type="InterPro" id="IPR038987">
    <property type="entry name" value="MoeA-like"/>
</dbReference>
<dbReference type="InterPro" id="IPR036688">
    <property type="entry name" value="MoeA_C_domain_IV_sf"/>
</dbReference>
<dbReference type="CDD" id="cd00887">
    <property type="entry name" value="MoeA"/>
    <property type="match status" value="1"/>
</dbReference>